<feature type="non-terminal residue" evidence="1">
    <location>
        <position position="39"/>
    </location>
</feature>
<accession>X0XT31</accession>
<comment type="caution">
    <text evidence="1">The sequence shown here is derived from an EMBL/GenBank/DDBJ whole genome shotgun (WGS) entry which is preliminary data.</text>
</comment>
<evidence type="ECO:0000313" key="1">
    <source>
        <dbReference type="EMBL" id="GAG46384.1"/>
    </source>
</evidence>
<sequence>FRRSASLMKRVTDHMEGSEVYAEAWLTLAHCYLGQGKYD</sequence>
<feature type="non-terminal residue" evidence="1">
    <location>
        <position position="1"/>
    </location>
</feature>
<protein>
    <submittedName>
        <fullName evidence="1">Uncharacterized protein</fullName>
    </submittedName>
</protein>
<reference evidence="1" key="1">
    <citation type="journal article" date="2014" name="Front. Microbiol.">
        <title>High frequency of phylogenetically diverse reductive dehalogenase-homologous genes in deep subseafloor sedimentary metagenomes.</title>
        <authorList>
            <person name="Kawai M."/>
            <person name="Futagami T."/>
            <person name="Toyoda A."/>
            <person name="Takaki Y."/>
            <person name="Nishi S."/>
            <person name="Hori S."/>
            <person name="Arai W."/>
            <person name="Tsubouchi T."/>
            <person name="Morono Y."/>
            <person name="Uchiyama I."/>
            <person name="Ito T."/>
            <person name="Fujiyama A."/>
            <person name="Inagaki F."/>
            <person name="Takami H."/>
        </authorList>
    </citation>
    <scope>NUCLEOTIDE SEQUENCE</scope>
    <source>
        <strain evidence="1">Expedition CK06-06</strain>
    </source>
</reference>
<organism evidence="1">
    <name type="scientific">marine sediment metagenome</name>
    <dbReference type="NCBI Taxonomy" id="412755"/>
    <lineage>
        <taxon>unclassified sequences</taxon>
        <taxon>metagenomes</taxon>
        <taxon>ecological metagenomes</taxon>
    </lineage>
</organism>
<dbReference type="EMBL" id="BARS01059574">
    <property type="protein sequence ID" value="GAG46384.1"/>
    <property type="molecule type" value="Genomic_DNA"/>
</dbReference>
<dbReference type="AlphaFoldDB" id="X0XT31"/>
<proteinExistence type="predicted"/>
<gene>
    <name evidence="1" type="ORF">S01H1_86197</name>
</gene>
<name>X0XT31_9ZZZZ</name>